<accession>A0ABY7FVP5</accession>
<dbReference type="InterPro" id="IPR047153">
    <property type="entry name" value="TRIM45/56/19-like"/>
</dbReference>
<organism evidence="4 5">
    <name type="scientific">Mya arenaria</name>
    <name type="common">Soft-shell clam</name>
    <dbReference type="NCBI Taxonomy" id="6604"/>
    <lineage>
        <taxon>Eukaryota</taxon>
        <taxon>Metazoa</taxon>
        <taxon>Spiralia</taxon>
        <taxon>Lophotrochozoa</taxon>
        <taxon>Mollusca</taxon>
        <taxon>Bivalvia</taxon>
        <taxon>Autobranchia</taxon>
        <taxon>Heteroconchia</taxon>
        <taxon>Euheterodonta</taxon>
        <taxon>Imparidentia</taxon>
        <taxon>Neoheterodontei</taxon>
        <taxon>Myida</taxon>
        <taxon>Myoidea</taxon>
        <taxon>Myidae</taxon>
        <taxon>Mya</taxon>
    </lineage>
</organism>
<gene>
    <name evidence="4" type="ORF">MAR_011759</name>
</gene>
<protein>
    <recommendedName>
        <fullName evidence="3">B box-type domain-containing protein</fullName>
    </recommendedName>
</protein>
<dbReference type="PANTHER" id="PTHR25462:SF296">
    <property type="entry name" value="MEIOTIC P26, ISOFORM F"/>
    <property type="match status" value="1"/>
</dbReference>
<name>A0ABY7FVP5_MYAAR</name>
<keyword evidence="1" id="KW-0862">Zinc</keyword>
<dbReference type="SUPFAM" id="SSF57845">
    <property type="entry name" value="B-box zinc-binding domain"/>
    <property type="match status" value="1"/>
</dbReference>
<keyword evidence="2" id="KW-0175">Coiled coil</keyword>
<keyword evidence="1" id="KW-0479">Metal-binding</keyword>
<dbReference type="Proteomes" id="UP001164746">
    <property type="component" value="Chromosome 14"/>
</dbReference>
<dbReference type="SUPFAM" id="SSF63829">
    <property type="entry name" value="Calcium-dependent phosphotriesterase"/>
    <property type="match status" value="1"/>
</dbReference>
<evidence type="ECO:0000256" key="2">
    <source>
        <dbReference type="SAM" id="Coils"/>
    </source>
</evidence>
<sequence length="455" mass="51569">MAFNVDSSLHKASDPIHEYTCSPCEDDGLNSEAQNFCVDCLKYYCSRCESKHGGLFKRHKVLDRKDVKKWAAVPGTVVDDLERCEHHPGKAVELFCGDHQKLCCHICVSVVHRQCSLIQHIPDVAKGIDDKPEFKRLPQQIADIQLQIKKLQESREKNQQCIRDSRAQILLEIRALRRKIDQALDQLEQNTIKELDVMVATFEEQMKKDIAQSAQLSKDIKSLADSMAKTKTNNSLAYVGYSRCQELITETKAILEDNTSKQEVELAFVLHTGLNHIINSLMSLERFGEITNTSHVFNVENVKQFNAALTIDKRISNISGICELLSGELVLVDNYNCRIKLLNQSYQIVDHCDVPTHPQNACHIAGNELAVSVNFNDKNRHEVRFFNVRDSKLQQTRQLTCCHRVQNIAHHSGRLYIASGTALYAYDKAGNQGRKLFEDESDTYTVYDCAVSSDG</sequence>
<dbReference type="CDD" id="cd19776">
    <property type="entry name" value="Bbox2_TRIM25_C-IV"/>
    <property type="match status" value="1"/>
</dbReference>
<keyword evidence="5" id="KW-1185">Reference proteome</keyword>
<dbReference type="InterPro" id="IPR000315">
    <property type="entry name" value="Znf_B-box"/>
</dbReference>
<dbReference type="Gene3D" id="3.30.160.60">
    <property type="entry name" value="Classic Zinc Finger"/>
    <property type="match status" value="1"/>
</dbReference>
<feature type="domain" description="B box-type" evidence="3">
    <location>
        <begin position="16"/>
        <end position="64"/>
    </location>
</feature>
<evidence type="ECO:0000256" key="1">
    <source>
        <dbReference type="PROSITE-ProRule" id="PRU00024"/>
    </source>
</evidence>
<dbReference type="EMBL" id="CP111025">
    <property type="protein sequence ID" value="WAR26055.1"/>
    <property type="molecule type" value="Genomic_DNA"/>
</dbReference>
<feature type="coiled-coil region" evidence="2">
    <location>
        <begin position="166"/>
        <end position="193"/>
    </location>
</feature>
<proteinExistence type="predicted"/>
<evidence type="ECO:0000259" key="3">
    <source>
        <dbReference type="PROSITE" id="PS50119"/>
    </source>
</evidence>
<feature type="non-terminal residue" evidence="4">
    <location>
        <position position="1"/>
    </location>
</feature>
<evidence type="ECO:0000313" key="4">
    <source>
        <dbReference type="EMBL" id="WAR26055.1"/>
    </source>
</evidence>
<keyword evidence="1" id="KW-0863">Zinc-finger</keyword>
<dbReference type="PANTHER" id="PTHR25462">
    <property type="entry name" value="BONUS, ISOFORM C-RELATED"/>
    <property type="match status" value="1"/>
</dbReference>
<evidence type="ECO:0000313" key="5">
    <source>
        <dbReference type="Proteomes" id="UP001164746"/>
    </source>
</evidence>
<reference evidence="4" key="1">
    <citation type="submission" date="2022-11" db="EMBL/GenBank/DDBJ databases">
        <title>Centuries of genome instability and evolution in soft-shell clam transmissible cancer (bioRxiv).</title>
        <authorList>
            <person name="Hart S.F.M."/>
            <person name="Yonemitsu M.A."/>
            <person name="Giersch R.M."/>
            <person name="Beal B.F."/>
            <person name="Arriagada G."/>
            <person name="Davis B.W."/>
            <person name="Ostrander E.A."/>
            <person name="Goff S.P."/>
            <person name="Metzger M.J."/>
        </authorList>
    </citation>
    <scope>NUCLEOTIDE SEQUENCE</scope>
    <source>
        <strain evidence="4">MELC-2E11</strain>
        <tissue evidence="4">Siphon/mantle</tissue>
    </source>
</reference>
<dbReference type="PROSITE" id="PS50119">
    <property type="entry name" value="ZF_BBOX"/>
    <property type="match status" value="1"/>
</dbReference>